<dbReference type="AlphaFoldDB" id="A0A811Y744"/>
<reference evidence="1" key="1">
    <citation type="submission" date="2020-12" db="EMBL/GenBank/DDBJ databases">
        <authorList>
            <consortium name="Molecular Ecology Group"/>
        </authorList>
    </citation>
    <scope>NUCLEOTIDE SEQUENCE</scope>
    <source>
        <strain evidence="1">TBG_1078</strain>
    </source>
</reference>
<protein>
    <submittedName>
        <fullName evidence="1">(raccoon dog) hypothetical protein</fullName>
    </submittedName>
</protein>
<evidence type="ECO:0000313" key="1">
    <source>
        <dbReference type="EMBL" id="CAD7672825.1"/>
    </source>
</evidence>
<comment type="caution">
    <text evidence="1">The sequence shown here is derived from an EMBL/GenBank/DDBJ whole genome shotgun (WGS) entry which is preliminary data.</text>
</comment>
<dbReference type="Proteomes" id="UP000645828">
    <property type="component" value="Unassembled WGS sequence"/>
</dbReference>
<accession>A0A811Y744</accession>
<sequence length="83" mass="8853">MQASQPPQPPPIRPFPLARGICGGPCDATVINALSSNLNWGGRKRLAFMICLSSYSLSMLFGGDNKHCGDSVFRDLCGNNGRA</sequence>
<organism evidence="1 2">
    <name type="scientific">Nyctereutes procyonoides</name>
    <name type="common">Raccoon dog</name>
    <name type="synonym">Canis procyonoides</name>
    <dbReference type="NCBI Taxonomy" id="34880"/>
    <lineage>
        <taxon>Eukaryota</taxon>
        <taxon>Metazoa</taxon>
        <taxon>Chordata</taxon>
        <taxon>Craniata</taxon>
        <taxon>Vertebrata</taxon>
        <taxon>Euteleostomi</taxon>
        <taxon>Mammalia</taxon>
        <taxon>Eutheria</taxon>
        <taxon>Laurasiatheria</taxon>
        <taxon>Carnivora</taxon>
        <taxon>Caniformia</taxon>
        <taxon>Canidae</taxon>
        <taxon>Nyctereutes</taxon>
    </lineage>
</organism>
<dbReference type="EMBL" id="CAJHUB010000669">
    <property type="protein sequence ID" value="CAD7672825.1"/>
    <property type="molecule type" value="Genomic_DNA"/>
</dbReference>
<gene>
    <name evidence="1" type="ORF">NYPRO_LOCUS5620</name>
</gene>
<proteinExistence type="predicted"/>
<evidence type="ECO:0000313" key="2">
    <source>
        <dbReference type="Proteomes" id="UP000645828"/>
    </source>
</evidence>
<keyword evidence="2" id="KW-1185">Reference proteome</keyword>
<name>A0A811Y744_NYCPR</name>